<feature type="domain" description="D-isomer specific 2-hydroxyacid dehydrogenase catalytic" evidence="10">
    <location>
        <begin position="13"/>
        <end position="325"/>
    </location>
</feature>
<dbReference type="PROSITE" id="PS00670">
    <property type="entry name" value="D_2_HYDROXYACID_DH_2"/>
    <property type="match status" value="1"/>
</dbReference>
<comment type="caution">
    <text evidence="13">The sequence shown here is derived from an EMBL/GenBank/DDBJ whole genome shotgun (WGS) entry which is preliminary data.</text>
</comment>
<keyword evidence="4 9" id="KW-0560">Oxidoreductase</keyword>
<dbReference type="Pfam" id="PF00389">
    <property type="entry name" value="2-Hacid_dh"/>
    <property type="match status" value="1"/>
</dbReference>
<dbReference type="InterPro" id="IPR050418">
    <property type="entry name" value="D-iso_2-hydroxyacid_DH_PdxB"/>
</dbReference>
<evidence type="ECO:0000256" key="7">
    <source>
        <dbReference type="ARBA" id="ARBA00030455"/>
    </source>
</evidence>
<dbReference type="InterPro" id="IPR029753">
    <property type="entry name" value="D-isomer_DH_CS"/>
</dbReference>
<dbReference type="InterPro" id="IPR006140">
    <property type="entry name" value="D-isomer_DH_NAD-bd"/>
</dbReference>
<comment type="catalytic activity">
    <reaction evidence="8">
        <text>(R)-2-hydroxyglutarate + NAD(+) = 2-oxoglutarate + NADH + H(+)</text>
        <dbReference type="Rhea" id="RHEA:49612"/>
        <dbReference type="ChEBI" id="CHEBI:15378"/>
        <dbReference type="ChEBI" id="CHEBI:15801"/>
        <dbReference type="ChEBI" id="CHEBI:16810"/>
        <dbReference type="ChEBI" id="CHEBI:57540"/>
        <dbReference type="ChEBI" id="CHEBI:57945"/>
        <dbReference type="EC" id="1.1.1.399"/>
    </reaction>
</comment>
<dbReference type="PANTHER" id="PTHR43761">
    <property type="entry name" value="D-ISOMER SPECIFIC 2-HYDROXYACID DEHYDROGENASE FAMILY PROTEIN (AFU_ORTHOLOGUE AFUA_1G13630)"/>
    <property type="match status" value="1"/>
</dbReference>
<organism evidence="13 14">
    <name type="scientific">Caldimonas mangrovi</name>
    <dbReference type="NCBI Taxonomy" id="2944811"/>
    <lineage>
        <taxon>Bacteria</taxon>
        <taxon>Pseudomonadati</taxon>
        <taxon>Pseudomonadota</taxon>
        <taxon>Betaproteobacteria</taxon>
        <taxon>Burkholderiales</taxon>
        <taxon>Sphaerotilaceae</taxon>
        <taxon>Caldimonas</taxon>
    </lineage>
</organism>
<evidence type="ECO:0000256" key="4">
    <source>
        <dbReference type="ARBA" id="ARBA00023002"/>
    </source>
</evidence>
<dbReference type="InterPro" id="IPR006139">
    <property type="entry name" value="D-isomer_2_OHA_DH_cat_dom"/>
</dbReference>
<dbReference type="Pfam" id="PF02826">
    <property type="entry name" value="2-Hacid_dh_C"/>
    <property type="match status" value="1"/>
</dbReference>
<dbReference type="PROSITE" id="PS00065">
    <property type="entry name" value="D_2_HYDROXYACID_DH_1"/>
    <property type="match status" value="1"/>
</dbReference>
<sequence length="409" mass="43665">MRLSVEKDKLKFVLLEGIHPSAVEALNRDGYQQVAAYPKALAGEALLEAIGDAHFVGIRSRTHLTEEVFARAPKLVAVGAFCIGTNQIELAAAAKRGVPVFNAPFSNTRSVAELVLAEIVMLLRGIPHKNAVLHRGGWVKSAANSYEVRGKTLGIVGYGHIGTQIGVLAEHLGMRVVFHDVEAKLPLGNARPLPTLDDLLEAADVVSLHVPETPATQNLIGAAQLAKMKPGSYLINASRGTVVDIDALVDALDREHLLGAAIDVFPVEPQGNDAAFVSPLTRFENVILTPHIGGSTSEAQESIGREVAAKLIRYSNNGSTVSAVNFPEVSLPEQHGGTCRLLHIHHNVPGVMARVNERFSAAGINIAAQYLQTTEHVGYVVVDIDAAASQVALNELCAVEGTIRCRILY</sequence>
<accession>A0ABT0YKF8</accession>
<evidence type="ECO:0000256" key="2">
    <source>
        <dbReference type="ARBA" id="ARBA00005854"/>
    </source>
</evidence>
<gene>
    <name evidence="13" type="primary">serA</name>
    <name evidence="13" type="ORF">M8A51_06735</name>
</gene>
<dbReference type="InterPro" id="IPR045865">
    <property type="entry name" value="ACT-like_dom_sf"/>
</dbReference>
<dbReference type="InterPro" id="IPR036291">
    <property type="entry name" value="NAD(P)-bd_dom_sf"/>
</dbReference>
<dbReference type="Gene3D" id="3.30.70.260">
    <property type="match status" value="1"/>
</dbReference>
<evidence type="ECO:0000256" key="6">
    <source>
        <dbReference type="ARBA" id="ARBA00029440"/>
    </source>
</evidence>
<proteinExistence type="inferred from homology"/>
<keyword evidence="14" id="KW-1185">Reference proteome</keyword>
<evidence type="ECO:0000259" key="11">
    <source>
        <dbReference type="Pfam" id="PF02826"/>
    </source>
</evidence>
<evidence type="ECO:0000256" key="5">
    <source>
        <dbReference type="ARBA" id="ARBA00023027"/>
    </source>
</evidence>
<keyword evidence="5" id="KW-0520">NAD</keyword>
<evidence type="ECO:0000256" key="1">
    <source>
        <dbReference type="ARBA" id="ARBA00003800"/>
    </source>
</evidence>
<comment type="pathway">
    <text evidence="6">Amino-acid biosynthesis.</text>
</comment>
<evidence type="ECO:0000313" key="14">
    <source>
        <dbReference type="Proteomes" id="UP001165541"/>
    </source>
</evidence>
<dbReference type="Proteomes" id="UP001165541">
    <property type="component" value="Unassembled WGS sequence"/>
</dbReference>
<evidence type="ECO:0000256" key="9">
    <source>
        <dbReference type="RuleBase" id="RU003719"/>
    </source>
</evidence>
<dbReference type="EC" id="1.1.1.399" evidence="3"/>
<dbReference type="PANTHER" id="PTHR43761:SF1">
    <property type="entry name" value="D-ISOMER SPECIFIC 2-HYDROXYACID DEHYDROGENASE CATALYTIC DOMAIN-CONTAINING PROTEIN-RELATED"/>
    <property type="match status" value="1"/>
</dbReference>
<dbReference type="SUPFAM" id="SSF55021">
    <property type="entry name" value="ACT-like"/>
    <property type="match status" value="1"/>
</dbReference>
<evidence type="ECO:0000259" key="10">
    <source>
        <dbReference type="Pfam" id="PF00389"/>
    </source>
</evidence>
<dbReference type="SUPFAM" id="SSF51735">
    <property type="entry name" value="NAD(P)-binding Rossmann-fold domains"/>
    <property type="match status" value="1"/>
</dbReference>
<dbReference type="CDD" id="cd12176">
    <property type="entry name" value="PGDH_3"/>
    <property type="match status" value="1"/>
</dbReference>
<comment type="function">
    <text evidence="1">Catalyzes the reversible oxidation of 3-phospho-D-glycerate to 3-phosphonooxypyruvate, the first step of the phosphorylated L-serine biosynthesis pathway. Also catalyzes the reversible oxidation of 2-hydroxyglutarate to 2-oxoglutarate.</text>
</comment>
<dbReference type="CDD" id="cd04901">
    <property type="entry name" value="ACT_3PGDH"/>
    <property type="match status" value="1"/>
</dbReference>
<feature type="domain" description="Acetolactate synthase small subunit-like ACT" evidence="12">
    <location>
        <begin position="341"/>
        <end position="404"/>
    </location>
</feature>
<dbReference type="EMBL" id="JAMKFE010000003">
    <property type="protein sequence ID" value="MCM5679225.1"/>
    <property type="molecule type" value="Genomic_DNA"/>
</dbReference>
<evidence type="ECO:0000256" key="3">
    <source>
        <dbReference type="ARBA" id="ARBA00013001"/>
    </source>
</evidence>
<dbReference type="RefSeq" id="WP_251777424.1">
    <property type="nucleotide sequence ID" value="NZ_JAMKFE010000003.1"/>
</dbReference>
<protein>
    <recommendedName>
        <fullName evidence="7">2-oxoglutarate reductase</fullName>
        <ecNumber evidence="3">1.1.1.399</ecNumber>
    </recommendedName>
    <alternativeName>
        <fullName evidence="7">2-oxoglutarate reductase</fullName>
    </alternativeName>
</protein>
<feature type="domain" description="D-isomer specific 2-hydroxyacid dehydrogenase NAD-binding" evidence="11">
    <location>
        <begin position="117"/>
        <end position="293"/>
    </location>
</feature>
<dbReference type="InterPro" id="IPR054480">
    <property type="entry name" value="AHAS_small-like_ACT"/>
</dbReference>
<evidence type="ECO:0000313" key="13">
    <source>
        <dbReference type="EMBL" id="MCM5679225.1"/>
    </source>
</evidence>
<comment type="similarity">
    <text evidence="2 9">Belongs to the D-isomer specific 2-hydroxyacid dehydrogenase family.</text>
</comment>
<dbReference type="PROSITE" id="PS00671">
    <property type="entry name" value="D_2_HYDROXYACID_DH_3"/>
    <property type="match status" value="1"/>
</dbReference>
<dbReference type="Gene3D" id="3.40.50.720">
    <property type="entry name" value="NAD(P)-binding Rossmann-like Domain"/>
    <property type="match status" value="2"/>
</dbReference>
<dbReference type="NCBIfam" id="NF008759">
    <property type="entry name" value="PRK11790.1"/>
    <property type="match status" value="1"/>
</dbReference>
<dbReference type="Pfam" id="PF22629">
    <property type="entry name" value="ACT_AHAS_ss"/>
    <property type="match status" value="1"/>
</dbReference>
<reference evidence="13" key="1">
    <citation type="submission" date="2022-05" db="EMBL/GenBank/DDBJ databases">
        <title>Schlegelella sp. nov., isolated from mangrove soil.</title>
        <authorList>
            <person name="Liu Y."/>
            <person name="Ge X."/>
            <person name="Liu W."/>
        </authorList>
    </citation>
    <scope>NUCLEOTIDE SEQUENCE</scope>
    <source>
        <strain evidence="13">S2-27</strain>
    </source>
</reference>
<dbReference type="InterPro" id="IPR029752">
    <property type="entry name" value="D-isomer_DH_CS1"/>
</dbReference>
<evidence type="ECO:0000259" key="12">
    <source>
        <dbReference type="Pfam" id="PF22629"/>
    </source>
</evidence>
<dbReference type="GO" id="GO:0004617">
    <property type="term" value="F:phosphoglycerate dehydrogenase activity"/>
    <property type="evidence" value="ECO:0007669"/>
    <property type="project" value="UniProtKB-EC"/>
</dbReference>
<dbReference type="SUPFAM" id="SSF52283">
    <property type="entry name" value="Formate/glycerate dehydrogenase catalytic domain-like"/>
    <property type="match status" value="1"/>
</dbReference>
<evidence type="ECO:0000256" key="8">
    <source>
        <dbReference type="ARBA" id="ARBA00048126"/>
    </source>
</evidence>
<name>A0ABT0YKF8_9BURK</name>